<comment type="caution">
    <text evidence="3">The sequence shown here is derived from an EMBL/GenBank/DDBJ whole genome shotgun (WGS) entry which is preliminary data.</text>
</comment>
<evidence type="ECO:0000256" key="1">
    <source>
        <dbReference type="SAM" id="MobiDB-lite"/>
    </source>
</evidence>
<dbReference type="InterPro" id="IPR027417">
    <property type="entry name" value="P-loop_NTPase"/>
</dbReference>
<feature type="region of interest" description="Disordered" evidence="1">
    <location>
        <begin position="333"/>
        <end position="375"/>
    </location>
</feature>
<dbReference type="RefSeq" id="WP_275110451.1">
    <property type="nucleotide sequence ID" value="NZ_JAKJSC010000002.1"/>
</dbReference>
<evidence type="ECO:0000313" key="4">
    <source>
        <dbReference type="Proteomes" id="UP001528920"/>
    </source>
</evidence>
<evidence type="ECO:0000259" key="2">
    <source>
        <dbReference type="Pfam" id="PF18818"/>
    </source>
</evidence>
<feature type="domain" description="Polyvalent protein metallopeptidase" evidence="2">
    <location>
        <begin position="216"/>
        <end position="306"/>
    </location>
</feature>
<protein>
    <recommendedName>
        <fullName evidence="2">Polyvalent protein metallopeptidase domain-containing protein</fullName>
    </recommendedName>
</protein>
<keyword evidence="4" id="KW-1185">Reference proteome</keyword>
<dbReference type="Proteomes" id="UP001528920">
    <property type="component" value="Unassembled WGS sequence"/>
</dbReference>
<accession>A0ABT5VUM5</accession>
<gene>
    <name evidence="3" type="ORF">L3049_14070</name>
</gene>
<dbReference type="EMBL" id="JAKJSC010000002">
    <property type="protein sequence ID" value="MDE5419122.1"/>
    <property type="molecule type" value="Genomic_DNA"/>
</dbReference>
<sequence>MLGLFEEEVKARQSKKPSLTCILKGIFDQSIDGWKDDKEKFKLELLNDIKTFLFTKWEKPWKPSLLFDEKGNVLSGFRNINGRVYKNLTNVISLAAKSENSPFFITVKKLASLGGEIIDASKKVSVVSYIPMWKDPENKTPRKPDYVLPKVHKAINIEYVKGIKKPVVKTQVFEKLELNEYVENFIKELKKRKRIPKLIYDQADSCHYAHSLGYGSESIHMVKIDTFKKIEFYYSVLFHEITHSTMNPKRLGREKLDRPTEELVAEMGALIICEELGLQYTKDNSLSYLNSWMKQAKNLDESLLKAYSLASEAAEYLLEDIDFESLVPQSMQKRAEDKKEVKEPGIKERIQKRAKQLEEKPKKVKPEEKPEEKPEANWFIPRTLRTELDYDLAYRAYTGTSFSPEKRAVSEQNSYANSLNEFAKEIEEIAKSDQQKELALSEFATYKERFLKKKTALLVAKSRCMSTMITGGSNFPVRSNQKKLDTEHRRLEEYLEFIEKAQKGILRKIKKAIPKEQAEKEAFEKIENQTVQYIAAMISIHKGESVGSINHYRALLKGFIERLSKNHQHQHVNKVFQIIRDSQKKFDLVIFTEKNKVWSLENLTDGAIVKETGERVLMENKDAKLVNNLDAERVQIITDEKPSEEIRSVLKRNAFRYSPRFTAWQRKNTRQGIYIAEKVFQECFPDQKKEKKQATEKPEQLTLLGHNDKSTVKLTDWKPSTEIIPLKGQLGQLLGGYERNQFAVVLRGEKGAGKTRLLCQMINLFALEKLNGLFLSLEVSPESELFGNYISYISKSARKHVAVSSSNTIEELEEYCKKYDFIAIDSWGKLKDVAQEDFMRLIEKYPNVIWLCIFQSTTAGTARGGIMSEYDSSMVIQVVRGGNAQCEKNRYNSCDLVYNVFDKKIIKDEN</sequence>
<evidence type="ECO:0000313" key="3">
    <source>
        <dbReference type="EMBL" id="MDE5419122.1"/>
    </source>
</evidence>
<proteinExistence type="predicted"/>
<dbReference type="InterPro" id="IPR041459">
    <property type="entry name" value="MPTase-PolyVal"/>
</dbReference>
<dbReference type="Gene3D" id="3.40.50.300">
    <property type="entry name" value="P-loop containing nucleotide triphosphate hydrolases"/>
    <property type="match status" value="1"/>
</dbReference>
<name>A0ABT5VUM5_9BACT</name>
<organism evidence="3 4">
    <name type="scientific">Paralabilibaculum antarcticum</name>
    <dbReference type="NCBI Taxonomy" id="2912572"/>
    <lineage>
        <taxon>Bacteria</taxon>
        <taxon>Pseudomonadati</taxon>
        <taxon>Bacteroidota</taxon>
        <taxon>Bacteroidia</taxon>
        <taxon>Marinilabiliales</taxon>
        <taxon>Marinifilaceae</taxon>
        <taxon>Paralabilibaculum</taxon>
    </lineage>
</organism>
<reference evidence="3 4" key="1">
    <citation type="submission" date="2022-01" db="EMBL/GenBank/DDBJ databases">
        <title>Labilibaculum sp. nov, a marine bacterium isolated from Antarctica.</title>
        <authorList>
            <person name="Dai W."/>
        </authorList>
    </citation>
    <scope>NUCLEOTIDE SEQUENCE [LARGE SCALE GENOMIC DNA]</scope>
    <source>
        <strain evidence="3 4">DW002</strain>
    </source>
</reference>
<dbReference type="SUPFAM" id="SSF52540">
    <property type="entry name" value="P-loop containing nucleoside triphosphate hydrolases"/>
    <property type="match status" value="1"/>
</dbReference>
<dbReference type="Pfam" id="PF18818">
    <property type="entry name" value="MPTase-PolyVal"/>
    <property type="match status" value="1"/>
</dbReference>